<evidence type="ECO:0000256" key="3">
    <source>
        <dbReference type="SAM" id="MobiDB-lite"/>
    </source>
</evidence>
<feature type="compositionally biased region" description="Basic and acidic residues" evidence="3">
    <location>
        <begin position="471"/>
        <end position="480"/>
    </location>
</feature>
<comment type="subcellular location">
    <subcellularLocation>
        <location evidence="1">Nucleus</location>
    </subcellularLocation>
</comment>
<reference evidence="6" key="1">
    <citation type="submission" date="2016-03" db="EMBL/GenBank/DDBJ databases">
        <title>Mechanisms controlling the formation of the plant cell surface in tip-growing cells are functionally conserved among land plants.</title>
        <authorList>
            <person name="Honkanen S."/>
            <person name="Jones V.A."/>
            <person name="Morieri G."/>
            <person name="Champion C."/>
            <person name="Hetherington A.J."/>
            <person name="Kelly S."/>
            <person name="Saint-Marcoux D."/>
            <person name="Proust H."/>
            <person name="Prescott H."/>
            <person name="Dolan L."/>
        </authorList>
    </citation>
    <scope>NUCLEOTIDE SEQUENCE [LARGE SCALE GENOMIC DNA]</scope>
    <source>
        <tissue evidence="6">Whole gametophyte</tissue>
    </source>
</reference>
<feature type="region of interest" description="Disordered" evidence="3">
    <location>
        <begin position="1"/>
        <end position="28"/>
    </location>
</feature>
<dbReference type="PANTHER" id="PTHR14296">
    <property type="entry name" value="REMODELING AND SPACING FACTOR 1"/>
    <property type="match status" value="1"/>
</dbReference>
<evidence type="ECO:0000259" key="5">
    <source>
        <dbReference type="Pfam" id="PF15612"/>
    </source>
</evidence>
<evidence type="ECO:0008006" key="8">
    <source>
        <dbReference type="Google" id="ProtNLM"/>
    </source>
</evidence>
<dbReference type="AlphaFoldDB" id="A0A176VJW8"/>
<dbReference type="GO" id="GO:0031213">
    <property type="term" value="C:RSF complex"/>
    <property type="evidence" value="ECO:0007669"/>
    <property type="project" value="InterPro"/>
</dbReference>
<dbReference type="InterPro" id="IPR028942">
    <property type="entry name" value="WHIM1_dom"/>
</dbReference>
<dbReference type="Proteomes" id="UP000077202">
    <property type="component" value="Unassembled WGS sequence"/>
</dbReference>
<evidence type="ECO:0000313" key="7">
    <source>
        <dbReference type="Proteomes" id="UP000077202"/>
    </source>
</evidence>
<organism evidence="6 7">
    <name type="scientific">Marchantia polymorpha subsp. ruderalis</name>
    <dbReference type="NCBI Taxonomy" id="1480154"/>
    <lineage>
        <taxon>Eukaryota</taxon>
        <taxon>Viridiplantae</taxon>
        <taxon>Streptophyta</taxon>
        <taxon>Embryophyta</taxon>
        <taxon>Marchantiophyta</taxon>
        <taxon>Marchantiopsida</taxon>
        <taxon>Marchantiidae</taxon>
        <taxon>Marchantiales</taxon>
        <taxon>Marchantiaceae</taxon>
        <taxon>Marchantia</taxon>
    </lineage>
</organism>
<dbReference type="Pfam" id="PF15612">
    <property type="entry name" value="WHIM1"/>
    <property type="match status" value="1"/>
</dbReference>
<feature type="region of interest" description="Disordered" evidence="3">
    <location>
        <begin position="844"/>
        <end position="865"/>
    </location>
</feature>
<keyword evidence="2" id="KW-0539">Nucleus</keyword>
<feature type="region of interest" description="Disordered" evidence="3">
    <location>
        <begin position="564"/>
        <end position="784"/>
    </location>
</feature>
<feature type="compositionally biased region" description="Polar residues" evidence="3">
    <location>
        <begin position="484"/>
        <end position="495"/>
    </location>
</feature>
<evidence type="ECO:0000259" key="4">
    <source>
        <dbReference type="Pfam" id="PF02791"/>
    </source>
</evidence>
<sequence length="865" mass="96561">MRGSGEEEEEDCGGKWKTRSEESKSSGSVCRQEEDTVFASVAVVGFAVLASFALREERGGGGGGGREVRGLPTLVPYVRHVIEDDSGFSRSRASVACLYFVWSLSADGRVLLLAPPAPVPSRKVTSLKKFNAAAAAAAAAPKPLTEPFTPIVLSQPRLPAQEDRWQLRNMWELASVLHFLHVFRPVLKIGDDFTADELETALLTPNNRLGNIHIILLKAVPPVHRSPLNLDTWVTVLTKKLQNWWPWVAEGACPLVPAHGQEIATYKEFDPGTRLTILKALCEIRLDQEDTRTFLEQSLKQGQPVTTFRKERIGADMYGTTYWYFDDPALGHRLCRDTRVDVKVKGRVRARDYPPPVAGQWEIVATNFEEFTYVAEKLSSSSNRLEAALGKKITSDILPDLEEMQKRKERTLKKQQRQAVLLDNLMQGNGLAAGRSRRDRKPVSYTFDDYDRSINEAIKYTKKRQPSPETSHQHDVRGPFDRTNGANGHSGSTDMLSPADMNGNHAPETEGVTNISSRRRLSRKSQRYSESEYVQTIYDDVDTSSDEEIEGEAIYDDAYYIREKKRRKKAASSDEGDDEEYKEEDEAEEANLDDDDIEDSDEDDEDGYYQNSRVQQQRRLGKRKRKEHKLKSVDELQGGGDLSWSKGLRRSKRATKSAVDYSKYDESEFEDEENAGEIRDVQDRSRAKGSPHDSDASFGPSDNSHGRRYSDVDSEDSPGVKVNKQKLERLNDRKSVGLSQLHDEKPNRGYGTGPSFQPLGPSHLRGELNNGASQPIKHPTHPEVKPHRFLDLNVAAPAGAGFEDSGGCSTQPYAYGQGDDRSFRLKSYDEDDDYFGDGGRVDVSAGYGSNGLTPGVALGGTAKRE</sequence>
<dbReference type="GO" id="GO:0006355">
    <property type="term" value="P:regulation of DNA-templated transcription"/>
    <property type="evidence" value="ECO:0007669"/>
    <property type="project" value="InterPro"/>
</dbReference>
<dbReference type="EMBL" id="LVLJ01003523">
    <property type="protein sequence ID" value="OAE21214.1"/>
    <property type="molecule type" value="Genomic_DNA"/>
</dbReference>
<feature type="compositionally biased region" description="Basic residues" evidence="3">
    <location>
        <begin position="619"/>
        <end position="629"/>
    </location>
</feature>
<keyword evidence="7" id="KW-1185">Reference proteome</keyword>
<dbReference type="PANTHER" id="PTHR14296:SF3">
    <property type="entry name" value="DIKAR, ISOFORM F"/>
    <property type="match status" value="1"/>
</dbReference>
<dbReference type="InterPro" id="IPR028938">
    <property type="entry name" value="Rsf1-like"/>
</dbReference>
<name>A0A176VJW8_MARPO</name>
<feature type="domain" description="WHIM1" evidence="5">
    <location>
        <begin position="264"/>
        <end position="296"/>
    </location>
</feature>
<feature type="compositionally biased region" description="Basic and acidic residues" evidence="3">
    <location>
        <begin position="676"/>
        <end position="695"/>
    </location>
</feature>
<protein>
    <recommendedName>
        <fullName evidence="8">DDT domain-containing protein</fullName>
    </recommendedName>
</protein>
<comment type="caution">
    <text evidence="6">The sequence shown here is derived from an EMBL/GenBank/DDBJ whole genome shotgun (WGS) entry which is preliminary data.</text>
</comment>
<evidence type="ECO:0000256" key="2">
    <source>
        <dbReference type="ARBA" id="ARBA00023242"/>
    </source>
</evidence>
<feature type="compositionally biased region" description="Acidic residues" evidence="3">
    <location>
        <begin position="1"/>
        <end position="11"/>
    </location>
</feature>
<feature type="compositionally biased region" description="Basic and acidic residues" evidence="3">
    <location>
        <begin position="12"/>
        <end position="24"/>
    </location>
</feature>
<proteinExistence type="predicted"/>
<feature type="compositionally biased region" description="Basic residues" evidence="3">
    <location>
        <begin position="517"/>
        <end position="526"/>
    </location>
</feature>
<feature type="compositionally biased region" description="Basic and acidic residues" evidence="3">
    <location>
        <begin position="725"/>
        <end position="747"/>
    </location>
</feature>
<gene>
    <name evidence="6" type="ORF">AXG93_4012s1450</name>
</gene>
<dbReference type="Pfam" id="PF02791">
    <property type="entry name" value="DDT"/>
    <property type="match status" value="1"/>
</dbReference>
<evidence type="ECO:0000313" key="6">
    <source>
        <dbReference type="EMBL" id="OAE21214.1"/>
    </source>
</evidence>
<feature type="domain" description="DDT" evidence="4">
    <location>
        <begin position="175"/>
        <end position="219"/>
    </location>
</feature>
<accession>A0A176VJW8</accession>
<feature type="compositionally biased region" description="Acidic residues" evidence="3">
    <location>
        <begin position="574"/>
        <end position="607"/>
    </location>
</feature>
<evidence type="ECO:0000256" key="1">
    <source>
        <dbReference type="ARBA" id="ARBA00004123"/>
    </source>
</evidence>
<feature type="region of interest" description="Disordered" evidence="3">
    <location>
        <begin position="460"/>
        <end position="531"/>
    </location>
</feature>
<dbReference type="InterPro" id="IPR018501">
    <property type="entry name" value="DDT_dom"/>
</dbReference>